<proteinExistence type="predicted"/>
<gene>
    <name evidence="1" type="ORF">LMG3458_05458</name>
</gene>
<dbReference type="EMBL" id="CADIJO010000029">
    <property type="protein sequence ID" value="CAB3737757.1"/>
    <property type="molecule type" value="Genomic_DNA"/>
</dbReference>
<accession>A0A6S7AVA2</accession>
<evidence type="ECO:0000313" key="2">
    <source>
        <dbReference type="Proteomes" id="UP000494111"/>
    </source>
</evidence>
<protein>
    <submittedName>
        <fullName evidence="1">Uncharacterized protein</fullName>
    </submittedName>
</protein>
<organism evidence="1 2">
    <name type="scientific">Achromobacter deleyi</name>
    <dbReference type="NCBI Taxonomy" id="1353891"/>
    <lineage>
        <taxon>Bacteria</taxon>
        <taxon>Pseudomonadati</taxon>
        <taxon>Pseudomonadota</taxon>
        <taxon>Betaproteobacteria</taxon>
        <taxon>Burkholderiales</taxon>
        <taxon>Alcaligenaceae</taxon>
        <taxon>Achromobacter</taxon>
    </lineage>
</organism>
<dbReference type="Proteomes" id="UP000494111">
    <property type="component" value="Unassembled WGS sequence"/>
</dbReference>
<reference evidence="1 2" key="1">
    <citation type="submission" date="2020-04" db="EMBL/GenBank/DDBJ databases">
        <authorList>
            <person name="De Canck E."/>
        </authorList>
    </citation>
    <scope>NUCLEOTIDE SEQUENCE [LARGE SCALE GENOMIC DNA]</scope>
    <source>
        <strain evidence="1 2">LMG 3458</strain>
    </source>
</reference>
<dbReference type="AlphaFoldDB" id="A0A6S7AVA2"/>
<evidence type="ECO:0000313" key="1">
    <source>
        <dbReference type="EMBL" id="CAB3737757.1"/>
    </source>
</evidence>
<name>A0A6S7AVA2_9BURK</name>
<sequence>MWSLLKRLLAGPPAPPDPFAETIRFDDAGFTRASELAARMGLRQSWPWEDVHEFGFRFRQAVFPDPWHGDYMEGLWYVRVQDDGALMAVEFDEDVLDAQALPPALLRHMPGLNHEVLRAGLAAAKRGPRHFDGAGEWVAWQRDSIAPEKAAQ</sequence>
<dbReference type="RefSeq" id="WP_175195646.1">
    <property type="nucleotide sequence ID" value="NZ_CADIJO010000029.1"/>
</dbReference>